<comment type="caution">
    <text evidence="1">The sequence shown here is derived from an EMBL/GenBank/DDBJ whole genome shotgun (WGS) entry which is preliminary data.</text>
</comment>
<evidence type="ECO:0000313" key="1">
    <source>
        <dbReference type="EMBL" id="MBI6653009.1"/>
    </source>
</evidence>
<name>A0ABS0VPJ1_PSEVE</name>
<keyword evidence="2" id="KW-1185">Reference proteome</keyword>
<dbReference type="RefSeq" id="WP_198717984.1">
    <property type="nucleotide sequence ID" value="NZ_JAEILD010000184.1"/>
</dbReference>
<protein>
    <recommendedName>
        <fullName evidence="3">Restriction alleviation protein, Lar family</fullName>
    </recommendedName>
</protein>
<accession>A0ABS0VPJ1</accession>
<evidence type="ECO:0000313" key="2">
    <source>
        <dbReference type="Proteomes" id="UP000614123"/>
    </source>
</evidence>
<dbReference type="EMBL" id="JAEILD010000184">
    <property type="protein sequence ID" value="MBI6653009.1"/>
    <property type="molecule type" value="Genomic_DNA"/>
</dbReference>
<gene>
    <name evidence="1" type="ORF">YA0849_28985</name>
</gene>
<reference evidence="1 2" key="1">
    <citation type="submission" date="2020-12" db="EMBL/GenBank/DDBJ databases">
        <title>Comparative genomic insights into the epidemiology and virulence of plant pathogenic Pseudomonads from Turkey.</title>
        <authorList>
            <person name="Dillon M."/>
            <person name="Ruiz-Bedoya T."/>
            <person name="Bendalovic-Torma C."/>
            <person name="Guttman K.M."/>
            <person name="Kwak H."/>
            <person name="Middleton M.A."/>
            <person name="Wang P.W."/>
            <person name="Horuz S."/>
            <person name="Aysan Y."/>
            <person name="Guttman D.S."/>
        </authorList>
    </citation>
    <scope>NUCLEOTIDE SEQUENCE [LARGE SCALE GENOMIC DNA]</scope>
    <source>
        <strain evidence="1 2">S4_EA_3a</strain>
    </source>
</reference>
<proteinExistence type="predicted"/>
<evidence type="ECO:0008006" key="3">
    <source>
        <dbReference type="Google" id="ProtNLM"/>
    </source>
</evidence>
<dbReference type="Proteomes" id="UP000614123">
    <property type="component" value="Unassembled WGS sequence"/>
</dbReference>
<organism evidence="1 2">
    <name type="scientific">Pseudomonas veronii</name>
    <dbReference type="NCBI Taxonomy" id="76761"/>
    <lineage>
        <taxon>Bacteria</taxon>
        <taxon>Pseudomonadati</taxon>
        <taxon>Pseudomonadota</taxon>
        <taxon>Gammaproteobacteria</taxon>
        <taxon>Pseudomonadales</taxon>
        <taxon>Pseudomonadaceae</taxon>
        <taxon>Pseudomonas</taxon>
    </lineage>
</organism>
<sequence>MSEHGELEPCPYCGGHASLSKVARDWYRIAADHVTGCPLEDFQLDCPQSDDQLPLLLHDWNTRVDRGSPNNAEREKIKDEIETLRIDAARFQFIAQDAESSLERIYGDNWLGVVDQLRGMGEKP</sequence>